<accession>A0A6J4TD03</accession>
<dbReference type="EC" id="3.1.-.-" evidence="6"/>
<keyword evidence="1 6" id="KW-1277">Toxin-antitoxin system</keyword>
<dbReference type="Gene3D" id="3.40.50.1010">
    <property type="entry name" value="5'-nuclease"/>
    <property type="match status" value="1"/>
</dbReference>
<reference evidence="8" key="1">
    <citation type="submission" date="2020-02" db="EMBL/GenBank/DDBJ databases">
        <authorList>
            <person name="Meier V. D."/>
        </authorList>
    </citation>
    <scope>NUCLEOTIDE SEQUENCE</scope>
    <source>
        <strain evidence="8">AVDCRST_MAG53</strain>
    </source>
</reference>
<dbReference type="HAMAP" id="MF_00265">
    <property type="entry name" value="VapC_Nob1"/>
    <property type="match status" value="1"/>
</dbReference>
<dbReference type="InterPro" id="IPR022907">
    <property type="entry name" value="VapC_family"/>
</dbReference>
<keyword evidence="4 6" id="KW-0378">Hydrolase</keyword>
<dbReference type="SUPFAM" id="SSF88723">
    <property type="entry name" value="PIN domain-like"/>
    <property type="match status" value="1"/>
</dbReference>
<keyword evidence="5 6" id="KW-0460">Magnesium</keyword>
<protein>
    <recommendedName>
        <fullName evidence="6">Ribonuclease VapC</fullName>
        <shortName evidence="6">RNase VapC</shortName>
        <ecNumber evidence="6">3.1.-.-</ecNumber>
    </recommendedName>
    <alternativeName>
        <fullName evidence="6">Toxin VapC</fullName>
    </alternativeName>
</protein>
<name>A0A6J4TD03_9ACTN</name>
<dbReference type="GO" id="GO:0000287">
    <property type="term" value="F:magnesium ion binding"/>
    <property type="evidence" value="ECO:0007669"/>
    <property type="project" value="UniProtKB-UniRule"/>
</dbReference>
<comment type="function">
    <text evidence="6">Toxic component of a toxin-antitoxin (TA) system. An RNase.</text>
</comment>
<evidence type="ECO:0000256" key="6">
    <source>
        <dbReference type="HAMAP-Rule" id="MF_00265"/>
    </source>
</evidence>
<comment type="cofactor">
    <cofactor evidence="6">
        <name>Mg(2+)</name>
        <dbReference type="ChEBI" id="CHEBI:18420"/>
    </cofactor>
</comment>
<evidence type="ECO:0000313" key="8">
    <source>
        <dbReference type="EMBL" id="CAA9520201.1"/>
    </source>
</evidence>
<sequence length="144" mass="16080">MILIDVNLLLVASIEEADGHADGHRWLAQRLSGCAQVGLPWAVLTGFIRIAAQPRIWERPVPFETSLAIVRAWLSRPNAWTPEPGPAHLDILQRLLVPGGSPRHVTDAHLAAIAIEHGLIVCTLDHDFARWEPAKLRWENPLRH</sequence>
<comment type="similarity">
    <text evidence="6">Belongs to the PINc/VapC protein family.</text>
</comment>
<organism evidence="8">
    <name type="scientific">uncultured Solirubrobacteraceae bacterium</name>
    <dbReference type="NCBI Taxonomy" id="1162706"/>
    <lineage>
        <taxon>Bacteria</taxon>
        <taxon>Bacillati</taxon>
        <taxon>Actinomycetota</taxon>
        <taxon>Thermoleophilia</taxon>
        <taxon>Solirubrobacterales</taxon>
        <taxon>Solirubrobacteraceae</taxon>
        <taxon>environmental samples</taxon>
    </lineage>
</organism>
<evidence type="ECO:0000256" key="4">
    <source>
        <dbReference type="ARBA" id="ARBA00022801"/>
    </source>
</evidence>
<proteinExistence type="inferred from homology"/>
<dbReference type="GO" id="GO:0090729">
    <property type="term" value="F:toxin activity"/>
    <property type="evidence" value="ECO:0007669"/>
    <property type="project" value="UniProtKB-KW"/>
</dbReference>
<evidence type="ECO:0000256" key="5">
    <source>
        <dbReference type="ARBA" id="ARBA00022842"/>
    </source>
</evidence>
<evidence type="ECO:0000256" key="3">
    <source>
        <dbReference type="ARBA" id="ARBA00022723"/>
    </source>
</evidence>
<dbReference type="GO" id="GO:0004540">
    <property type="term" value="F:RNA nuclease activity"/>
    <property type="evidence" value="ECO:0007669"/>
    <property type="project" value="InterPro"/>
</dbReference>
<dbReference type="GO" id="GO:0016788">
    <property type="term" value="F:hydrolase activity, acting on ester bonds"/>
    <property type="evidence" value="ECO:0007669"/>
    <property type="project" value="InterPro"/>
</dbReference>
<dbReference type="InterPro" id="IPR002716">
    <property type="entry name" value="PIN_dom"/>
</dbReference>
<feature type="domain" description="PIN" evidence="7">
    <location>
        <begin position="3"/>
        <end position="130"/>
    </location>
</feature>
<dbReference type="InterPro" id="IPR006226">
    <property type="entry name" value="Mtu_PIN"/>
</dbReference>
<evidence type="ECO:0000259" key="7">
    <source>
        <dbReference type="Pfam" id="PF01850"/>
    </source>
</evidence>
<evidence type="ECO:0000256" key="2">
    <source>
        <dbReference type="ARBA" id="ARBA00022722"/>
    </source>
</evidence>
<keyword evidence="2 6" id="KW-0540">Nuclease</keyword>
<dbReference type="GO" id="GO:0045926">
    <property type="term" value="P:negative regulation of growth"/>
    <property type="evidence" value="ECO:0007669"/>
    <property type="project" value="UniProtKB-ARBA"/>
</dbReference>
<dbReference type="Pfam" id="PF01850">
    <property type="entry name" value="PIN"/>
    <property type="match status" value="1"/>
</dbReference>
<dbReference type="NCBIfam" id="TIGR00028">
    <property type="entry name" value="Mtu_PIN_fam"/>
    <property type="match status" value="1"/>
</dbReference>
<evidence type="ECO:0000256" key="1">
    <source>
        <dbReference type="ARBA" id="ARBA00022649"/>
    </source>
</evidence>
<dbReference type="InterPro" id="IPR029060">
    <property type="entry name" value="PIN-like_dom_sf"/>
</dbReference>
<keyword evidence="6" id="KW-0800">Toxin</keyword>
<dbReference type="AlphaFoldDB" id="A0A6J4TD03"/>
<gene>
    <name evidence="6" type="primary">vapC</name>
    <name evidence="8" type="ORF">AVDCRST_MAG53-3483</name>
</gene>
<dbReference type="EMBL" id="CADCVR010000102">
    <property type="protein sequence ID" value="CAA9520201.1"/>
    <property type="molecule type" value="Genomic_DNA"/>
</dbReference>
<feature type="binding site" evidence="6">
    <location>
        <position position="107"/>
    </location>
    <ligand>
        <name>Mg(2+)</name>
        <dbReference type="ChEBI" id="CHEBI:18420"/>
    </ligand>
</feature>
<feature type="binding site" evidence="6">
    <location>
        <position position="5"/>
    </location>
    <ligand>
        <name>Mg(2+)</name>
        <dbReference type="ChEBI" id="CHEBI:18420"/>
    </ligand>
</feature>
<keyword evidence="3 6" id="KW-0479">Metal-binding</keyword>